<dbReference type="RefSeq" id="WP_034989554.1">
    <property type="nucleotide sequence ID" value="NZ_AYZF01000008.1"/>
</dbReference>
<evidence type="ECO:0000313" key="1">
    <source>
        <dbReference type="EMBL" id="KRN06648.1"/>
    </source>
</evidence>
<name>A0A023CZ45_9LACO</name>
<dbReference type="EMBL" id="AYZF01000008">
    <property type="protein sequence ID" value="KRN06648.1"/>
    <property type="molecule type" value="Genomic_DNA"/>
</dbReference>
<dbReference type="AlphaFoldDB" id="A0A023CZ45"/>
<organism evidence="1 2">
    <name type="scientific">Liquorilactobacillus sucicola DSM 21376 = JCM 15457</name>
    <dbReference type="NCBI Taxonomy" id="1423806"/>
    <lineage>
        <taxon>Bacteria</taxon>
        <taxon>Bacillati</taxon>
        <taxon>Bacillota</taxon>
        <taxon>Bacilli</taxon>
        <taxon>Lactobacillales</taxon>
        <taxon>Lactobacillaceae</taxon>
        <taxon>Liquorilactobacillus</taxon>
    </lineage>
</organism>
<proteinExistence type="predicted"/>
<dbReference type="Proteomes" id="UP000050961">
    <property type="component" value="Unassembled WGS sequence"/>
</dbReference>
<gene>
    <name evidence="1" type="ORF">FD15_GL000198</name>
</gene>
<protein>
    <submittedName>
        <fullName evidence="1">Uncharacterized protein</fullName>
    </submittedName>
</protein>
<sequence>MIYTYVFEKKKFLQKIVIVPVLDRGTEFLCDIFVGSTGNKVVPTCESDSWSRSIAKDDLCFRKRRIIWVTEKLKERYGEVKIINAEIEVSLQIEVGQNEKLFGQKYNILNVYCELGTDFQHENYLTEVRIFPSTEKGEQQKVCLKRSFTLENVESQDAIMRWLKKVLKRDIPMFEVHQELE</sequence>
<comment type="caution">
    <text evidence="1">The sequence shown here is derived from an EMBL/GenBank/DDBJ whole genome shotgun (WGS) entry which is preliminary data.</text>
</comment>
<dbReference type="PATRIC" id="fig|1423806.3.peg.201"/>
<reference evidence="1 2" key="1">
    <citation type="journal article" date="2015" name="Genome Announc.">
        <title>Expanding the biotechnology potential of lactobacilli through comparative genomics of 213 strains and associated genera.</title>
        <authorList>
            <person name="Sun Z."/>
            <person name="Harris H.M."/>
            <person name="McCann A."/>
            <person name="Guo C."/>
            <person name="Argimon S."/>
            <person name="Zhang W."/>
            <person name="Yang X."/>
            <person name="Jeffery I.B."/>
            <person name="Cooney J.C."/>
            <person name="Kagawa T.F."/>
            <person name="Liu W."/>
            <person name="Song Y."/>
            <person name="Salvetti E."/>
            <person name="Wrobel A."/>
            <person name="Rasinkangas P."/>
            <person name="Parkhill J."/>
            <person name="Rea M.C."/>
            <person name="O'Sullivan O."/>
            <person name="Ritari J."/>
            <person name="Douillard F.P."/>
            <person name="Paul Ross R."/>
            <person name="Yang R."/>
            <person name="Briner A.E."/>
            <person name="Felis G.E."/>
            <person name="de Vos W.M."/>
            <person name="Barrangou R."/>
            <person name="Klaenhammer T.R."/>
            <person name="Caufield P.W."/>
            <person name="Cui Y."/>
            <person name="Zhang H."/>
            <person name="O'Toole P.W."/>
        </authorList>
    </citation>
    <scope>NUCLEOTIDE SEQUENCE [LARGE SCALE GENOMIC DNA]</scope>
    <source>
        <strain evidence="1 2">DSM 21376</strain>
    </source>
</reference>
<keyword evidence="2" id="KW-1185">Reference proteome</keyword>
<evidence type="ECO:0000313" key="2">
    <source>
        <dbReference type="Proteomes" id="UP000050961"/>
    </source>
</evidence>
<accession>A0A023CZ45</accession>